<dbReference type="NCBIfam" id="TIGR01728">
    <property type="entry name" value="SsuA_fam"/>
    <property type="match status" value="1"/>
</dbReference>
<evidence type="ECO:0000256" key="6">
    <source>
        <dbReference type="ARBA" id="ARBA00022519"/>
    </source>
</evidence>
<dbReference type="GO" id="GO:0042597">
    <property type="term" value="C:periplasmic space"/>
    <property type="evidence" value="ECO:0007669"/>
    <property type="project" value="UniProtKB-SubCell"/>
</dbReference>
<evidence type="ECO:0000256" key="1">
    <source>
        <dbReference type="ARBA" id="ARBA00004418"/>
    </source>
</evidence>
<protein>
    <submittedName>
        <fullName evidence="10">ABC-type aliphatic sulfonates transporter,substrate-binding lipoprotein</fullName>
    </submittedName>
</protein>
<dbReference type="AlphaFoldDB" id="K0JTD3"/>
<dbReference type="STRING" id="1179773.BN6_14790"/>
<dbReference type="InterPro" id="IPR044527">
    <property type="entry name" value="NrtA/CpmA_ABC-bd_dom"/>
</dbReference>
<sequence length="391" mass="40059">MPTAAAPPPPTATPSSPPVLEIPQKGFAAVSTRRSTLTKSVALLTALVALAACSRAGGDAGAASDAPAVDKGPAAEIRLGYFPNVTHAAALIGVDKGLFAKELGGTKLTTQTFNAGPEAVNALLGESLDATFIGSGPAINAFAKSKGEAIRLISGATSGGAQLVVKPEISSAADLKGKVITTPQLGNTQDVSLKKWLSDQKLGVGAGADQVNVTNTENAQSLDLFKKGEVQGAWAPEPWSSRLVLDAGAKVLLDEKSLWEGGKFPTTVLIVRTQFLKDHPQTVEALLKGHLAATDLAQGNKVEAKQVVNNALKALTGKSLGEPVLDRAFDNIELTLDPQAKTFPQLAKDAVTAGVAKEAAAVSGLADFTLLNKVLTAAGKPSVDTAGLDKK</sequence>
<dbReference type="KEGG" id="sesp:BN6_14790"/>
<organism evidence="10 11">
    <name type="scientific">Saccharothrix espanaensis (strain ATCC 51144 / DSM 44229 / JCM 9112 / NBRC 15066 / NRRL 15764)</name>
    <dbReference type="NCBI Taxonomy" id="1179773"/>
    <lineage>
        <taxon>Bacteria</taxon>
        <taxon>Bacillati</taxon>
        <taxon>Actinomycetota</taxon>
        <taxon>Actinomycetes</taxon>
        <taxon>Pseudonocardiales</taxon>
        <taxon>Pseudonocardiaceae</taxon>
        <taxon>Saccharothrix</taxon>
    </lineage>
</organism>
<proteinExistence type="inferred from homology"/>
<dbReference type="SUPFAM" id="SSF53850">
    <property type="entry name" value="Periplasmic binding protein-like II"/>
    <property type="match status" value="1"/>
</dbReference>
<dbReference type="GO" id="GO:0005886">
    <property type="term" value="C:plasma membrane"/>
    <property type="evidence" value="ECO:0007669"/>
    <property type="project" value="UniProtKB-SubCell"/>
</dbReference>
<dbReference type="PATRIC" id="fig|1179773.3.peg.1482"/>
<dbReference type="Pfam" id="PF13379">
    <property type="entry name" value="NMT1_2"/>
    <property type="match status" value="1"/>
</dbReference>
<keyword evidence="6" id="KW-0997">Cell inner membrane</keyword>
<dbReference type="Gene3D" id="3.40.190.10">
    <property type="entry name" value="Periplasmic binding protein-like II"/>
    <property type="match status" value="2"/>
</dbReference>
<evidence type="ECO:0000256" key="9">
    <source>
        <dbReference type="SAM" id="MobiDB-lite"/>
    </source>
</evidence>
<gene>
    <name evidence="10" type="ordered locus">BN6_14790</name>
</gene>
<accession>K0JTD3</accession>
<evidence type="ECO:0000256" key="2">
    <source>
        <dbReference type="ARBA" id="ARBA00004533"/>
    </source>
</evidence>
<dbReference type="GO" id="GO:0042626">
    <property type="term" value="F:ATPase-coupled transmembrane transporter activity"/>
    <property type="evidence" value="ECO:0007669"/>
    <property type="project" value="InterPro"/>
</dbReference>
<keyword evidence="11" id="KW-1185">Reference proteome</keyword>
<dbReference type="eggNOG" id="COG0715">
    <property type="taxonomic scope" value="Bacteria"/>
</dbReference>
<dbReference type="InterPro" id="IPR010067">
    <property type="entry name" value="ABC_SsuA_sub-bd"/>
</dbReference>
<evidence type="ECO:0000313" key="10">
    <source>
        <dbReference type="EMBL" id="CCH28802.1"/>
    </source>
</evidence>
<dbReference type="HOGENOM" id="CLU_028871_10_0_11"/>
<comment type="subcellular location">
    <subcellularLocation>
        <location evidence="2">Cell inner membrane</location>
    </subcellularLocation>
    <subcellularLocation>
        <location evidence="1">Periplasm</location>
    </subcellularLocation>
</comment>
<feature type="region of interest" description="Disordered" evidence="9">
    <location>
        <begin position="1"/>
        <end position="20"/>
    </location>
</feature>
<dbReference type="EMBL" id="HE804045">
    <property type="protein sequence ID" value="CCH28802.1"/>
    <property type="molecule type" value="Genomic_DNA"/>
</dbReference>
<keyword evidence="7" id="KW-0732">Signal</keyword>
<evidence type="ECO:0000256" key="4">
    <source>
        <dbReference type="ARBA" id="ARBA00022448"/>
    </source>
</evidence>
<evidence type="ECO:0000256" key="5">
    <source>
        <dbReference type="ARBA" id="ARBA00022475"/>
    </source>
</evidence>
<reference evidence="10 11" key="1">
    <citation type="journal article" date="2012" name="BMC Genomics">
        <title>Complete genome sequence of Saccharothrix espanaensis DSM 44229T and comparison to the other completely sequenced Pseudonocardiaceae.</title>
        <authorList>
            <person name="Strobel T."/>
            <person name="Al-Dilaimi A."/>
            <person name="Blom J."/>
            <person name="Gessner A."/>
            <person name="Kalinowski J."/>
            <person name="Luzhetska M."/>
            <person name="Puhler A."/>
            <person name="Szczepanowski R."/>
            <person name="Bechthold A."/>
            <person name="Ruckert C."/>
        </authorList>
    </citation>
    <scope>NUCLEOTIDE SEQUENCE [LARGE SCALE GENOMIC DNA]</scope>
    <source>
        <strain evidence="11">ATCC 51144 / DSM 44229 / JCM 9112 / NBRC 15066 / NRRL 15764</strain>
    </source>
</reference>
<name>K0JTD3_SACES</name>
<evidence type="ECO:0000313" key="11">
    <source>
        <dbReference type="Proteomes" id="UP000006281"/>
    </source>
</evidence>
<evidence type="ECO:0000256" key="3">
    <source>
        <dbReference type="ARBA" id="ARBA00010742"/>
    </source>
</evidence>
<dbReference type="Proteomes" id="UP000006281">
    <property type="component" value="Chromosome"/>
</dbReference>
<keyword evidence="8" id="KW-0472">Membrane</keyword>
<evidence type="ECO:0000256" key="7">
    <source>
        <dbReference type="ARBA" id="ARBA00022729"/>
    </source>
</evidence>
<dbReference type="PANTHER" id="PTHR30024:SF47">
    <property type="entry name" value="TAURINE-BINDING PERIPLASMIC PROTEIN"/>
    <property type="match status" value="1"/>
</dbReference>
<dbReference type="CDD" id="cd13553">
    <property type="entry name" value="PBP2_NrtA_CpmA_like"/>
    <property type="match status" value="1"/>
</dbReference>
<evidence type="ECO:0000256" key="8">
    <source>
        <dbReference type="ARBA" id="ARBA00023136"/>
    </source>
</evidence>
<keyword evidence="10" id="KW-0449">Lipoprotein</keyword>
<keyword evidence="5" id="KW-1003">Cell membrane</keyword>
<keyword evidence="4" id="KW-0813">Transport</keyword>
<dbReference type="PANTHER" id="PTHR30024">
    <property type="entry name" value="ALIPHATIC SULFONATES-BINDING PROTEIN-RELATED"/>
    <property type="match status" value="1"/>
</dbReference>
<feature type="compositionally biased region" description="Pro residues" evidence="9">
    <location>
        <begin position="1"/>
        <end position="17"/>
    </location>
</feature>
<comment type="similarity">
    <text evidence="3">Belongs to the bacterial solute-binding protein SsuA/TauA family.</text>
</comment>
<dbReference type="BioCyc" id="SESP1179773:BN6_RS07255-MONOMER"/>